<evidence type="ECO:0000256" key="2">
    <source>
        <dbReference type="SAM" id="SignalP"/>
    </source>
</evidence>
<proteinExistence type="predicted"/>
<keyword evidence="4" id="KW-0413">Isomerase</keyword>
<dbReference type="PROSITE" id="PS00194">
    <property type="entry name" value="THIOREDOXIN_1"/>
    <property type="match status" value="1"/>
</dbReference>
<dbReference type="Pfam" id="PF00085">
    <property type="entry name" value="Thioredoxin"/>
    <property type="match status" value="1"/>
</dbReference>
<protein>
    <submittedName>
        <fullName evidence="4">Protein disulfide-isomerase domain</fullName>
    </submittedName>
</protein>
<evidence type="ECO:0000313" key="5">
    <source>
        <dbReference type="Proteomes" id="UP000028582"/>
    </source>
</evidence>
<keyword evidence="1" id="KW-0472">Membrane</keyword>
<feature type="chain" id="PRO_5001754765" evidence="2">
    <location>
        <begin position="24"/>
        <end position="210"/>
    </location>
</feature>
<accession>A0A081B1P0</accession>
<dbReference type="GO" id="GO:0005788">
    <property type="term" value="C:endoplasmic reticulum lumen"/>
    <property type="evidence" value="ECO:0007669"/>
    <property type="project" value="TreeGrafter"/>
</dbReference>
<dbReference type="PROSITE" id="PS51352">
    <property type="entry name" value="THIOREDOXIN_2"/>
    <property type="match status" value="1"/>
</dbReference>
<dbReference type="PANTHER" id="PTHR45815:SF3">
    <property type="entry name" value="PROTEIN DISULFIDE-ISOMERASE A6"/>
    <property type="match status" value="1"/>
</dbReference>
<reference evidence="4 5" key="1">
    <citation type="submission" date="2013-11" db="EMBL/GenBank/DDBJ databases">
        <title>The Genome Sequence of Phytophthora parasitica P1976.</title>
        <authorList>
            <consortium name="The Broad Institute Genomics Platform"/>
            <person name="Russ C."/>
            <person name="Tyler B."/>
            <person name="Panabieres F."/>
            <person name="Shan W."/>
            <person name="Tripathy S."/>
            <person name="Grunwald N."/>
            <person name="Machado M."/>
            <person name="Johnson C.S."/>
            <person name="Walker B."/>
            <person name="Young S."/>
            <person name="Zeng Q."/>
            <person name="Gargeya S."/>
            <person name="Fitzgerald M."/>
            <person name="Haas B."/>
            <person name="Abouelleil A."/>
            <person name="Allen A.W."/>
            <person name="Alvarado L."/>
            <person name="Arachchi H.M."/>
            <person name="Berlin A.M."/>
            <person name="Chapman S.B."/>
            <person name="Gainer-Dewar J."/>
            <person name="Goldberg J."/>
            <person name="Griggs A."/>
            <person name="Gujja S."/>
            <person name="Hansen M."/>
            <person name="Howarth C."/>
            <person name="Imamovic A."/>
            <person name="Ireland A."/>
            <person name="Larimer J."/>
            <person name="McCowan C."/>
            <person name="Murphy C."/>
            <person name="Pearson M."/>
            <person name="Poon T.W."/>
            <person name="Priest M."/>
            <person name="Roberts A."/>
            <person name="Saif S."/>
            <person name="Shea T."/>
            <person name="Sisk P."/>
            <person name="Sykes S."/>
            <person name="Wortman J."/>
            <person name="Nusbaum C."/>
            <person name="Birren B."/>
        </authorList>
    </citation>
    <scope>NUCLEOTIDE SEQUENCE [LARGE SCALE GENOMIC DNA]</scope>
    <source>
        <strain evidence="4 5">P1976</strain>
    </source>
</reference>
<keyword evidence="1" id="KW-0812">Transmembrane</keyword>
<keyword evidence="1" id="KW-1133">Transmembrane helix</keyword>
<evidence type="ECO:0000256" key="1">
    <source>
        <dbReference type="SAM" id="Phobius"/>
    </source>
</evidence>
<dbReference type="InterPro" id="IPR036249">
    <property type="entry name" value="Thioredoxin-like_sf"/>
</dbReference>
<dbReference type="GO" id="GO:0034976">
    <property type="term" value="P:response to endoplasmic reticulum stress"/>
    <property type="evidence" value="ECO:0007669"/>
    <property type="project" value="TreeGrafter"/>
</dbReference>
<feature type="transmembrane region" description="Helical" evidence="1">
    <location>
        <begin position="175"/>
        <end position="198"/>
    </location>
</feature>
<dbReference type="GO" id="GO:0015035">
    <property type="term" value="F:protein-disulfide reductase activity"/>
    <property type="evidence" value="ECO:0007669"/>
    <property type="project" value="TreeGrafter"/>
</dbReference>
<gene>
    <name evidence="4" type="ORF">F444_01124</name>
</gene>
<dbReference type="Proteomes" id="UP000028582">
    <property type="component" value="Unassembled WGS sequence"/>
</dbReference>
<organism evidence="4 5">
    <name type="scientific">Phytophthora nicotianae P1976</name>
    <dbReference type="NCBI Taxonomy" id="1317066"/>
    <lineage>
        <taxon>Eukaryota</taxon>
        <taxon>Sar</taxon>
        <taxon>Stramenopiles</taxon>
        <taxon>Oomycota</taxon>
        <taxon>Peronosporomycetes</taxon>
        <taxon>Peronosporales</taxon>
        <taxon>Peronosporaceae</taxon>
        <taxon>Phytophthora</taxon>
    </lineage>
</organism>
<name>A0A081B1P0_PHYNI</name>
<dbReference type="PANTHER" id="PTHR45815">
    <property type="entry name" value="PROTEIN DISULFIDE-ISOMERASE A6"/>
    <property type="match status" value="1"/>
</dbReference>
<keyword evidence="2" id="KW-0732">Signal</keyword>
<dbReference type="CDD" id="cd02961">
    <property type="entry name" value="PDI_a_family"/>
    <property type="match status" value="1"/>
</dbReference>
<dbReference type="OrthoDB" id="427280at2759"/>
<dbReference type="GO" id="GO:0016853">
    <property type="term" value="F:isomerase activity"/>
    <property type="evidence" value="ECO:0007669"/>
    <property type="project" value="UniProtKB-KW"/>
</dbReference>
<dbReference type="SUPFAM" id="SSF52833">
    <property type="entry name" value="Thioredoxin-like"/>
    <property type="match status" value="1"/>
</dbReference>
<sequence>MSYWQFLCVALLALLGSVQLAAADEAASNVIVLTNDDFEHKTQAGSGATTGDWLVEFYAPWCGHCKKLAPIYEKVADDLKGEVNVAKVDVTANAELGKRFGIRGFPTLLHFSHGKSYKYAGKRTLEDLAAFARGGFKKVEGEVVNAAPSFLDFAVQQVHDIKRDFITLLATKKNVLLVTFSGGLLLGLLLGCMCGCCTSRGNKAPKTKKE</sequence>
<dbReference type="InterPro" id="IPR013766">
    <property type="entry name" value="Thioredoxin_domain"/>
</dbReference>
<comment type="caution">
    <text evidence="4">The sequence shown here is derived from an EMBL/GenBank/DDBJ whole genome shotgun (WGS) entry which is preliminary data.</text>
</comment>
<dbReference type="PRINTS" id="PR00421">
    <property type="entry name" value="THIOREDOXIN"/>
</dbReference>
<dbReference type="AlphaFoldDB" id="A0A081B1P0"/>
<feature type="signal peptide" evidence="2">
    <location>
        <begin position="1"/>
        <end position="23"/>
    </location>
</feature>
<evidence type="ECO:0000313" key="4">
    <source>
        <dbReference type="EMBL" id="ETO85051.1"/>
    </source>
</evidence>
<dbReference type="EMBL" id="ANJA01000196">
    <property type="protein sequence ID" value="ETO85051.1"/>
    <property type="molecule type" value="Genomic_DNA"/>
</dbReference>
<dbReference type="Gene3D" id="3.40.30.10">
    <property type="entry name" value="Glutaredoxin"/>
    <property type="match status" value="1"/>
</dbReference>
<feature type="domain" description="Thioredoxin" evidence="3">
    <location>
        <begin position="13"/>
        <end position="137"/>
    </location>
</feature>
<dbReference type="InterPro" id="IPR017937">
    <property type="entry name" value="Thioredoxin_CS"/>
</dbReference>
<evidence type="ECO:0000259" key="3">
    <source>
        <dbReference type="PROSITE" id="PS51352"/>
    </source>
</evidence>